<evidence type="ECO:0000256" key="4">
    <source>
        <dbReference type="ARBA" id="ARBA00022692"/>
    </source>
</evidence>
<feature type="transmembrane region" description="Helical" evidence="8">
    <location>
        <begin position="162"/>
        <end position="184"/>
    </location>
</feature>
<evidence type="ECO:0000256" key="7">
    <source>
        <dbReference type="ARBA" id="ARBA00023136"/>
    </source>
</evidence>
<keyword evidence="6 8" id="KW-1133">Transmembrane helix</keyword>
<comment type="caution">
    <text evidence="8">Lacks conserved residue(s) required for the propagation of feature annotation.</text>
</comment>
<comment type="subcellular location">
    <subcellularLocation>
        <location evidence="1">Endomembrane system</location>
        <topology evidence="1">Multi-pass membrane protein</topology>
    </subcellularLocation>
    <subcellularLocation>
        <location evidence="8">Golgi apparatus membrane</location>
        <topology evidence="8">Multi-pass membrane protein</topology>
    </subcellularLocation>
</comment>
<dbReference type="PANTHER" id="PTHR13148">
    <property type="entry name" value="PER1-RELATED"/>
    <property type="match status" value="1"/>
</dbReference>
<sequence>MQLKIQFVVATLVLLIKFSDASSGDHSPFYQKCVAKCEIGNCTEDGKEFKEDTQAYINRITLWNCKQECQYDCMWQTVEAFHERNWRTPQFHGKWPFIRVLGMQEPASVIFSLLNAFIHFKMIKKFREKVRPTCPLVWLWHVYFIVCVHAWFWSAIFHYRDFLITEILDYACAFSIILMNCYLMSIRLLHDKVPKIVLSLVTVFFVFFFMSHAAYLSAGKIDYGYNMELNITVATFSALCWFSWCYYNRKRQKYVWKCAIYVALSGIVLLLELVDSPPYFFLIDHHSLWHLCTAPLVIFIF</sequence>
<feature type="transmembrane region" description="Helical" evidence="8">
    <location>
        <begin position="229"/>
        <end position="247"/>
    </location>
</feature>
<dbReference type="Pfam" id="PF04080">
    <property type="entry name" value="Per1"/>
    <property type="match status" value="1"/>
</dbReference>
<dbReference type="InterPro" id="IPR007217">
    <property type="entry name" value="Per1-like"/>
</dbReference>
<dbReference type="EMBL" id="OU900096">
    <property type="protein sequence ID" value="CAG9859950.1"/>
    <property type="molecule type" value="Genomic_DNA"/>
</dbReference>
<keyword evidence="10" id="KW-1185">Reference proteome</keyword>
<evidence type="ECO:0000256" key="2">
    <source>
        <dbReference type="ARBA" id="ARBA00006387"/>
    </source>
</evidence>
<feature type="transmembrane region" description="Helical" evidence="8">
    <location>
        <begin position="135"/>
        <end position="156"/>
    </location>
</feature>
<dbReference type="PANTHER" id="PTHR13148:SF0">
    <property type="entry name" value="POST-GPI ATTACHMENT TO PROTEINS FACTOR 3"/>
    <property type="match status" value="1"/>
</dbReference>
<dbReference type="GO" id="GO:0006506">
    <property type="term" value="P:GPI anchor biosynthetic process"/>
    <property type="evidence" value="ECO:0007669"/>
    <property type="project" value="UniProtKB-KW"/>
</dbReference>
<evidence type="ECO:0000313" key="10">
    <source>
        <dbReference type="Proteomes" id="UP001153712"/>
    </source>
</evidence>
<evidence type="ECO:0000256" key="1">
    <source>
        <dbReference type="ARBA" id="ARBA00004127"/>
    </source>
</evidence>
<proteinExistence type="inferred from homology"/>
<organism evidence="9 10">
    <name type="scientific">Phyllotreta striolata</name>
    <name type="common">Striped flea beetle</name>
    <name type="synonym">Crioceris striolata</name>
    <dbReference type="NCBI Taxonomy" id="444603"/>
    <lineage>
        <taxon>Eukaryota</taxon>
        <taxon>Metazoa</taxon>
        <taxon>Ecdysozoa</taxon>
        <taxon>Arthropoda</taxon>
        <taxon>Hexapoda</taxon>
        <taxon>Insecta</taxon>
        <taxon>Pterygota</taxon>
        <taxon>Neoptera</taxon>
        <taxon>Endopterygota</taxon>
        <taxon>Coleoptera</taxon>
        <taxon>Polyphaga</taxon>
        <taxon>Cucujiformia</taxon>
        <taxon>Chrysomeloidea</taxon>
        <taxon>Chrysomelidae</taxon>
        <taxon>Galerucinae</taxon>
        <taxon>Alticini</taxon>
        <taxon>Phyllotreta</taxon>
    </lineage>
</organism>
<keyword evidence="4 8" id="KW-0812">Transmembrane</keyword>
<evidence type="ECO:0000256" key="8">
    <source>
        <dbReference type="RuleBase" id="RU365066"/>
    </source>
</evidence>
<evidence type="ECO:0000256" key="5">
    <source>
        <dbReference type="ARBA" id="ARBA00022729"/>
    </source>
</evidence>
<feature type="signal peptide" evidence="8">
    <location>
        <begin position="1"/>
        <end position="21"/>
    </location>
</feature>
<accession>A0A9N9TPY6</accession>
<evidence type="ECO:0000256" key="3">
    <source>
        <dbReference type="ARBA" id="ARBA00022502"/>
    </source>
</evidence>
<feature type="chain" id="PRO_5040536541" description="Post-GPI attachment to proteins factor 3" evidence="8">
    <location>
        <begin position="22"/>
        <end position="301"/>
    </location>
</feature>
<dbReference type="Proteomes" id="UP001153712">
    <property type="component" value="Chromosome 3"/>
</dbReference>
<protein>
    <recommendedName>
        <fullName evidence="8">Post-GPI attachment to proteins factor 3</fullName>
    </recommendedName>
</protein>
<comment type="function">
    <text evidence="8">Involved in the lipid remodeling steps of GPI-anchor maturation.</text>
</comment>
<dbReference type="GO" id="GO:0000139">
    <property type="term" value="C:Golgi membrane"/>
    <property type="evidence" value="ECO:0007669"/>
    <property type="project" value="UniProtKB-SubCell"/>
</dbReference>
<comment type="similarity">
    <text evidence="2 8">Belongs to the PGAP3 family.</text>
</comment>
<feature type="transmembrane region" description="Helical" evidence="8">
    <location>
        <begin position="254"/>
        <end position="273"/>
    </location>
</feature>
<name>A0A9N9TPY6_PHYSR</name>
<keyword evidence="5 8" id="KW-0732">Signal</keyword>
<dbReference type="GO" id="GO:0016788">
    <property type="term" value="F:hydrolase activity, acting on ester bonds"/>
    <property type="evidence" value="ECO:0007669"/>
    <property type="project" value="TreeGrafter"/>
</dbReference>
<dbReference type="AlphaFoldDB" id="A0A9N9TPY6"/>
<dbReference type="OrthoDB" id="419770at2759"/>
<evidence type="ECO:0000256" key="6">
    <source>
        <dbReference type="ARBA" id="ARBA00022989"/>
    </source>
</evidence>
<dbReference type="GO" id="GO:0005789">
    <property type="term" value="C:endoplasmic reticulum membrane"/>
    <property type="evidence" value="ECO:0007669"/>
    <property type="project" value="TreeGrafter"/>
</dbReference>
<keyword evidence="3 8" id="KW-0337">GPI-anchor biosynthesis</keyword>
<feature type="transmembrane region" description="Helical" evidence="8">
    <location>
        <begin position="196"/>
        <end position="217"/>
    </location>
</feature>
<gene>
    <name evidence="9" type="ORF">PHYEVI_LOCUS6309</name>
</gene>
<reference evidence="9" key="1">
    <citation type="submission" date="2022-01" db="EMBL/GenBank/DDBJ databases">
        <authorList>
            <person name="King R."/>
        </authorList>
    </citation>
    <scope>NUCLEOTIDE SEQUENCE</scope>
</reference>
<evidence type="ECO:0000313" key="9">
    <source>
        <dbReference type="EMBL" id="CAG9859950.1"/>
    </source>
</evidence>
<keyword evidence="8" id="KW-0333">Golgi apparatus</keyword>
<keyword evidence="7 8" id="KW-0472">Membrane</keyword>